<evidence type="ECO:0000313" key="3">
    <source>
        <dbReference type="Proteomes" id="UP000063699"/>
    </source>
</evidence>
<dbReference type="STRING" id="860235.AOZ06_45615"/>
<keyword evidence="1" id="KW-0732">Signal</keyword>
<dbReference type="AlphaFoldDB" id="A0A0N7F541"/>
<dbReference type="PANTHER" id="PTHR43649:SF14">
    <property type="entry name" value="BLR3389 PROTEIN"/>
    <property type="match status" value="1"/>
</dbReference>
<feature type="chain" id="PRO_5038685396" description="Sugar ABC transporter substrate-binding protein" evidence="1">
    <location>
        <begin position="27"/>
        <end position="444"/>
    </location>
</feature>
<evidence type="ECO:0000256" key="1">
    <source>
        <dbReference type="SAM" id="SignalP"/>
    </source>
</evidence>
<evidence type="ECO:0000313" key="2">
    <source>
        <dbReference type="EMBL" id="ALG13175.1"/>
    </source>
</evidence>
<proteinExistence type="predicted"/>
<evidence type="ECO:0008006" key="4">
    <source>
        <dbReference type="Google" id="ProtNLM"/>
    </source>
</evidence>
<dbReference type="SUPFAM" id="SSF53850">
    <property type="entry name" value="Periplasmic binding protein-like II"/>
    <property type="match status" value="1"/>
</dbReference>
<gene>
    <name evidence="2" type="ORF">AOZ06_45615</name>
</gene>
<dbReference type="PROSITE" id="PS51257">
    <property type="entry name" value="PROKAR_LIPOPROTEIN"/>
    <property type="match status" value="1"/>
</dbReference>
<dbReference type="EMBL" id="CP012752">
    <property type="protein sequence ID" value="ALG13175.1"/>
    <property type="molecule type" value="Genomic_DNA"/>
</dbReference>
<dbReference type="Gene3D" id="3.40.190.10">
    <property type="entry name" value="Periplasmic binding protein-like II"/>
    <property type="match status" value="1"/>
</dbReference>
<dbReference type="Pfam" id="PF13416">
    <property type="entry name" value="SBP_bac_8"/>
    <property type="match status" value="1"/>
</dbReference>
<protein>
    <recommendedName>
        <fullName evidence="4">Sugar ABC transporter substrate-binding protein</fullName>
    </recommendedName>
</protein>
<name>A0A0N7F541_9PSEU</name>
<dbReference type="InterPro" id="IPR050490">
    <property type="entry name" value="Bact_solute-bd_prot1"/>
</dbReference>
<accession>A0A0N7F541</accession>
<reference evidence="2 3" key="1">
    <citation type="submission" date="2015-07" db="EMBL/GenBank/DDBJ databases">
        <title>Genome sequencing of Kibdelosporangium phytohabitans.</title>
        <authorList>
            <person name="Qin S."/>
            <person name="Xing K."/>
        </authorList>
    </citation>
    <scope>NUCLEOTIDE SEQUENCE [LARGE SCALE GENOMIC DNA]</scope>
    <source>
        <strain evidence="2 3">KLBMP1111</strain>
    </source>
</reference>
<dbReference type="PANTHER" id="PTHR43649">
    <property type="entry name" value="ARABINOSE-BINDING PROTEIN-RELATED"/>
    <property type="match status" value="1"/>
</dbReference>
<dbReference type="Proteomes" id="UP000063699">
    <property type="component" value="Chromosome"/>
</dbReference>
<feature type="signal peptide" evidence="1">
    <location>
        <begin position="1"/>
        <end position="26"/>
    </location>
</feature>
<keyword evidence="3" id="KW-1185">Reference proteome</keyword>
<organism evidence="2 3">
    <name type="scientific">Kibdelosporangium phytohabitans</name>
    <dbReference type="NCBI Taxonomy" id="860235"/>
    <lineage>
        <taxon>Bacteria</taxon>
        <taxon>Bacillati</taxon>
        <taxon>Actinomycetota</taxon>
        <taxon>Actinomycetes</taxon>
        <taxon>Pseudonocardiales</taxon>
        <taxon>Pseudonocardiaceae</taxon>
        <taxon>Kibdelosporangium</taxon>
    </lineage>
</organism>
<dbReference type="InterPro" id="IPR006059">
    <property type="entry name" value="SBP"/>
</dbReference>
<sequence>MARDLVRKLPVIVAAAALVLAACAPGADNKPAQQPAGQVRKDVGALGDVTLTIWDQETRPAQESQIKALNAQFQSKYPNIKINRVGRSFDDLRSTIKLGLTANDAPDIAQVNNGKQDMGAFVKAGLLRPVDPYAEAYQWNQRFPEFVRKLASYPDSGDSLGDGKLYGVAQTGELVGIWYNKSKLSQLGLQPPKTWDEFDAALAKAKTAGQLPLQVGNLEKSAGPLLYALAMHRFGNPADETKLATGRVDANWKTEPNRQAAQQVADWVDKGYLTPGFAGLKGDDATEKFGKGEGLFHVNGTWSLATLKEALADNVGFILPPGGTVTGGTGLPWAISSKSKNPDAAAAYLDFITSPDAMRTVASSGNLPVIKAGDQVGAGPERDVLDKWQEASASQKLVPYLDYATPNAYEVVSNSVEQFMAKQLDVEAFLGKLQADLESSRGGR</sequence>
<dbReference type="KEGG" id="kphy:AOZ06_45615"/>